<evidence type="ECO:0000313" key="1">
    <source>
        <dbReference type="EMBL" id="QMV46923.1"/>
    </source>
</evidence>
<sequence length="94" mass="10619">MLSDIIKSDTKALHGIFVGKKFRRSADDGKGKYLVGLVSKHSEYSICVVTLPKEIIPNDVTLNALILTYEKDPSTLPILLKYFTHKNLLRNFLN</sequence>
<accession>A0A7G5CCI9</accession>
<dbReference type="EMBL" id="CP050530">
    <property type="protein sequence ID" value="QMV46923.1"/>
    <property type="molecule type" value="Genomic_DNA"/>
</dbReference>
<reference evidence="1 2" key="1">
    <citation type="journal article" date="2020" name="Mol. Biol. Evol.">
        <title>Life and death of selfish genes: comparative genomics reveals the dynamic evolution of cytoplasmic incompatibility.</title>
        <authorList>
            <person name="Martinez J."/>
            <person name="Klasson L."/>
            <person name="Welch J."/>
            <person name="Jiggins F.M."/>
        </authorList>
    </citation>
    <scope>NUCLEOTIDE SEQUENCE [LARGE SCALE GENOMIC DNA]</scope>
    <source>
        <strain evidence="1">WNik</strain>
    </source>
</reference>
<organism evidence="1 2">
    <name type="scientific">Wolbachia pipientis</name>
    <dbReference type="NCBI Taxonomy" id="955"/>
    <lineage>
        <taxon>Bacteria</taxon>
        <taxon>Pseudomonadati</taxon>
        <taxon>Pseudomonadota</taxon>
        <taxon>Alphaproteobacteria</taxon>
        <taxon>Rickettsiales</taxon>
        <taxon>Anaplasmataceae</taxon>
        <taxon>Wolbachieae</taxon>
        <taxon>Wolbachia</taxon>
    </lineage>
</organism>
<protein>
    <submittedName>
        <fullName evidence="1">Uncharacterized protein</fullName>
    </submittedName>
</protein>
<proteinExistence type="predicted"/>
<name>A0A7G5CCI9_WOLPI</name>
<evidence type="ECO:0000313" key="2">
    <source>
        <dbReference type="Proteomes" id="UP000515596"/>
    </source>
</evidence>
<dbReference type="Proteomes" id="UP000515596">
    <property type="component" value="Chromosome"/>
</dbReference>
<dbReference type="RefSeq" id="WP_182183950.1">
    <property type="nucleotide sequence ID" value="NZ_CP050530.1"/>
</dbReference>
<gene>
    <name evidence="1" type="ORF">HC356_02335</name>
</gene>
<dbReference type="AlphaFoldDB" id="A0A7G5CCI9"/>